<organism evidence="2 3">
    <name type="scientific">Coniochaeta hoffmannii</name>
    <dbReference type="NCBI Taxonomy" id="91930"/>
    <lineage>
        <taxon>Eukaryota</taxon>
        <taxon>Fungi</taxon>
        <taxon>Dikarya</taxon>
        <taxon>Ascomycota</taxon>
        <taxon>Pezizomycotina</taxon>
        <taxon>Sordariomycetes</taxon>
        <taxon>Sordariomycetidae</taxon>
        <taxon>Coniochaetales</taxon>
        <taxon>Coniochaetaceae</taxon>
        <taxon>Coniochaeta</taxon>
    </lineage>
</organism>
<comment type="caution">
    <text evidence="2">The sequence shown here is derived from an EMBL/GenBank/DDBJ whole genome shotgun (WGS) entry which is preliminary data.</text>
</comment>
<evidence type="ECO:0000313" key="3">
    <source>
        <dbReference type="Proteomes" id="UP001174691"/>
    </source>
</evidence>
<proteinExistence type="predicted"/>
<keyword evidence="3" id="KW-1185">Reference proteome</keyword>
<dbReference type="Proteomes" id="UP001174691">
    <property type="component" value="Unassembled WGS sequence"/>
</dbReference>
<accession>A0AA38RGA4</accession>
<feature type="region of interest" description="Disordered" evidence="1">
    <location>
        <begin position="303"/>
        <end position="339"/>
    </location>
</feature>
<dbReference type="InterPro" id="IPR021109">
    <property type="entry name" value="Peptidase_aspartic_dom_sf"/>
</dbReference>
<dbReference type="EMBL" id="JANBVN010000290">
    <property type="protein sequence ID" value="KAJ9130003.1"/>
    <property type="molecule type" value="Genomic_DNA"/>
</dbReference>
<evidence type="ECO:0000256" key="1">
    <source>
        <dbReference type="SAM" id="MobiDB-lite"/>
    </source>
</evidence>
<gene>
    <name evidence="2" type="ORF">NKR19_g10086</name>
</gene>
<protein>
    <submittedName>
        <fullName evidence="2">Uncharacterized protein</fullName>
    </submittedName>
</protein>
<sequence length="544" mass="60514">MVASLQGDPDVSPQENLNCLLAAPWADRSSPQTMRLLDRVDDLQMQAVQACRQFATPFELNAAIPRTRKGKEVHFTPIPSEEDRRRHVERQRLAKTLSGHQHPRVEDITDQEDADPPSSRLPSLRSGPAPPSSTPMPESSQAGEASFTLPHAEDDAARSPAMDDEDLEVTDVTEDASDATARLQREAEKMRNDLIETLVQREADKARAEFQRRGRGRVPTTSSAVPELREQDFAQMEKALEQLQKKYQAHARTQSHIRALGQYGLDPMDIGAILKQVDLSVGWWQLMDASPRMRTQLQRLLSAESHASRGRKRPDKQPAEPTEGIRNLIPVDDYDDEDLQEDTGMEPVYHDVALSLREIGGTSVGYVEGLVNGVHSARLMLDNGAGLDCISPDFVKRLDVQIHELAHPYPVSLANDVHDTVSRYVFVNVVIGGVLTVMAAFLYGSDKSYDILLSTAWYKRVRAIQDWGDNTLTVRGRGDFQRTVKFHPAPGKPSARVTPIAAVDGTSTPQGFDFDRHLEIRKLTTALEFAELVEFTLQPGKGQA</sequence>
<feature type="region of interest" description="Disordered" evidence="1">
    <location>
        <begin position="94"/>
        <end position="177"/>
    </location>
</feature>
<reference evidence="2" key="1">
    <citation type="submission" date="2022-07" db="EMBL/GenBank/DDBJ databases">
        <title>Fungi with potential for degradation of polypropylene.</title>
        <authorList>
            <person name="Gostincar C."/>
        </authorList>
    </citation>
    <scope>NUCLEOTIDE SEQUENCE</scope>
    <source>
        <strain evidence="2">EXF-13287</strain>
    </source>
</reference>
<dbReference type="AlphaFoldDB" id="A0AA38RGA4"/>
<dbReference type="CDD" id="cd00303">
    <property type="entry name" value="retropepsin_like"/>
    <property type="match status" value="1"/>
</dbReference>
<feature type="compositionally biased region" description="Acidic residues" evidence="1">
    <location>
        <begin position="162"/>
        <end position="177"/>
    </location>
</feature>
<dbReference type="Gene3D" id="2.40.70.10">
    <property type="entry name" value="Acid Proteases"/>
    <property type="match status" value="1"/>
</dbReference>
<name>A0AA38RGA4_9PEZI</name>
<feature type="compositionally biased region" description="Low complexity" evidence="1">
    <location>
        <begin position="116"/>
        <end position="127"/>
    </location>
</feature>
<evidence type="ECO:0000313" key="2">
    <source>
        <dbReference type="EMBL" id="KAJ9130003.1"/>
    </source>
</evidence>